<evidence type="ECO:0000313" key="13">
    <source>
        <dbReference type="Proteomes" id="UP000828390"/>
    </source>
</evidence>
<keyword evidence="4" id="KW-0479">Metal-binding</keyword>
<name>A0A9D4ET98_DREPO</name>
<dbReference type="Pfam" id="PF09740">
    <property type="entry name" value="DUF2043"/>
    <property type="match status" value="1"/>
</dbReference>
<keyword evidence="3" id="KW-0158">Chromosome</keyword>
<dbReference type="Proteomes" id="UP000828390">
    <property type="component" value="Unassembled WGS sequence"/>
</dbReference>
<dbReference type="GO" id="GO:0005694">
    <property type="term" value="C:chromosome"/>
    <property type="evidence" value="ECO:0007669"/>
    <property type="project" value="UniProtKB-SubCell"/>
</dbReference>
<comment type="caution">
    <text evidence="12">The sequence shown here is derived from an EMBL/GenBank/DDBJ whole genome shotgun (WGS) entry which is preliminary data.</text>
</comment>
<comment type="similarity">
    <text evidence="2">Belongs to the UVSSA family.</text>
</comment>
<dbReference type="InterPro" id="IPR049431">
    <property type="entry name" value="UVSSA_C"/>
</dbReference>
<evidence type="ECO:0000256" key="7">
    <source>
        <dbReference type="ARBA" id="ARBA00022833"/>
    </source>
</evidence>
<dbReference type="EMBL" id="JAIWYP010000008">
    <property type="protein sequence ID" value="KAH3785369.1"/>
    <property type="molecule type" value="Genomic_DNA"/>
</dbReference>
<keyword evidence="6" id="KW-0863">Zinc-finger</keyword>
<evidence type="ECO:0000256" key="3">
    <source>
        <dbReference type="ARBA" id="ARBA00022454"/>
    </source>
</evidence>
<dbReference type="AlphaFoldDB" id="A0A9D4ET98"/>
<reference evidence="12" key="2">
    <citation type="submission" date="2020-11" db="EMBL/GenBank/DDBJ databases">
        <authorList>
            <person name="McCartney M.A."/>
            <person name="Auch B."/>
            <person name="Kono T."/>
            <person name="Mallez S."/>
            <person name="Becker A."/>
            <person name="Gohl D.M."/>
            <person name="Silverstein K.A.T."/>
            <person name="Koren S."/>
            <person name="Bechman K.B."/>
            <person name="Herman A."/>
            <person name="Abrahante J.E."/>
            <person name="Garbe J."/>
        </authorList>
    </citation>
    <scope>NUCLEOTIDE SEQUENCE</scope>
    <source>
        <strain evidence="12">Duluth1</strain>
        <tissue evidence="12">Whole animal</tissue>
    </source>
</reference>
<evidence type="ECO:0000256" key="2">
    <source>
        <dbReference type="ARBA" id="ARBA00009240"/>
    </source>
</evidence>
<dbReference type="Pfam" id="PF20867">
    <property type="entry name" value="UVSSA_N"/>
    <property type="match status" value="1"/>
</dbReference>
<keyword evidence="13" id="KW-1185">Reference proteome</keyword>
<evidence type="ECO:0000256" key="5">
    <source>
        <dbReference type="ARBA" id="ARBA00022763"/>
    </source>
</evidence>
<feature type="compositionally biased region" description="Polar residues" evidence="10">
    <location>
        <begin position="297"/>
        <end position="315"/>
    </location>
</feature>
<keyword evidence="9" id="KW-0234">DNA repair</keyword>
<feature type="compositionally biased region" description="Basic residues" evidence="10">
    <location>
        <begin position="722"/>
        <end position="734"/>
    </location>
</feature>
<feature type="region of interest" description="Disordered" evidence="10">
    <location>
        <begin position="707"/>
        <end position="745"/>
    </location>
</feature>
<feature type="region of interest" description="Disordered" evidence="10">
    <location>
        <begin position="231"/>
        <end position="251"/>
    </location>
</feature>
<reference evidence="12" key="1">
    <citation type="journal article" date="2019" name="bioRxiv">
        <title>The Genome of the Zebra Mussel, Dreissena polymorpha: A Resource for Invasive Species Research.</title>
        <authorList>
            <person name="McCartney M.A."/>
            <person name="Auch B."/>
            <person name="Kono T."/>
            <person name="Mallez S."/>
            <person name="Zhang Y."/>
            <person name="Obille A."/>
            <person name="Becker A."/>
            <person name="Abrahante J.E."/>
            <person name="Garbe J."/>
            <person name="Badalamenti J.P."/>
            <person name="Herman A."/>
            <person name="Mangelson H."/>
            <person name="Liachko I."/>
            <person name="Sullivan S."/>
            <person name="Sone E.D."/>
            <person name="Koren S."/>
            <person name="Silverstein K.A.T."/>
            <person name="Beckman K.B."/>
            <person name="Gohl D.M."/>
        </authorList>
    </citation>
    <scope>NUCLEOTIDE SEQUENCE</scope>
    <source>
        <strain evidence="12">Duluth1</strain>
        <tissue evidence="12">Whole animal</tissue>
    </source>
</reference>
<feature type="domain" description="UV-stimulated scaffold protein A C-terminal" evidence="11">
    <location>
        <begin position="579"/>
        <end position="689"/>
    </location>
</feature>
<feature type="compositionally biased region" description="Low complexity" evidence="10">
    <location>
        <begin position="233"/>
        <end position="244"/>
    </location>
</feature>
<dbReference type="GO" id="GO:0006283">
    <property type="term" value="P:transcription-coupled nucleotide-excision repair"/>
    <property type="evidence" value="ECO:0007669"/>
    <property type="project" value="TreeGrafter"/>
</dbReference>
<dbReference type="InterPro" id="IPR018610">
    <property type="entry name" value="UVSSA"/>
</dbReference>
<feature type="region of interest" description="Disordered" evidence="10">
    <location>
        <begin position="437"/>
        <end position="574"/>
    </location>
</feature>
<evidence type="ECO:0000256" key="4">
    <source>
        <dbReference type="ARBA" id="ARBA00022723"/>
    </source>
</evidence>
<keyword evidence="8" id="KW-0175">Coiled coil</keyword>
<keyword evidence="5" id="KW-0227">DNA damage</keyword>
<evidence type="ECO:0000256" key="10">
    <source>
        <dbReference type="SAM" id="MobiDB-lite"/>
    </source>
</evidence>
<feature type="compositionally biased region" description="Acidic residues" evidence="10">
    <location>
        <begin position="443"/>
        <end position="452"/>
    </location>
</feature>
<comment type="subcellular location">
    <subcellularLocation>
        <location evidence="1">Chromosome</location>
    </subcellularLocation>
</comment>
<organism evidence="12 13">
    <name type="scientific">Dreissena polymorpha</name>
    <name type="common">Zebra mussel</name>
    <name type="synonym">Mytilus polymorpha</name>
    <dbReference type="NCBI Taxonomy" id="45954"/>
    <lineage>
        <taxon>Eukaryota</taxon>
        <taxon>Metazoa</taxon>
        <taxon>Spiralia</taxon>
        <taxon>Lophotrochozoa</taxon>
        <taxon>Mollusca</taxon>
        <taxon>Bivalvia</taxon>
        <taxon>Autobranchia</taxon>
        <taxon>Heteroconchia</taxon>
        <taxon>Euheterodonta</taxon>
        <taxon>Imparidentia</taxon>
        <taxon>Neoheterodontei</taxon>
        <taxon>Myida</taxon>
        <taxon>Dreissenoidea</taxon>
        <taxon>Dreissenidae</taxon>
        <taxon>Dreissena</taxon>
    </lineage>
</organism>
<feature type="compositionally biased region" description="Low complexity" evidence="10">
    <location>
        <begin position="551"/>
        <end position="569"/>
    </location>
</feature>
<dbReference type="PANTHER" id="PTHR28670:SF1">
    <property type="entry name" value="UV-STIMULATED SCAFFOLD PROTEIN A"/>
    <property type="match status" value="1"/>
</dbReference>
<dbReference type="OrthoDB" id="5594015at2759"/>
<dbReference type="InterPro" id="IPR049408">
    <property type="entry name" value="UVSSA_N_a-solenoid_rpt"/>
</dbReference>
<dbReference type="PANTHER" id="PTHR28670">
    <property type="entry name" value="UV-STIMULATED SCAFFOLD PROTEIN A"/>
    <property type="match status" value="1"/>
</dbReference>
<dbReference type="GO" id="GO:0000993">
    <property type="term" value="F:RNA polymerase II complex binding"/>
    <property type="evidence" value="ECO:0007669"/>
    <property type="project" value="TreeGrafter"/>
</dbReference>
<accession>A0A9D4ET98</accession>
<evidence type="ECO:0000256" key="1">
    <source>
        <dbReference type="ARBA" id="ARBA00004286"/>
    </source>
</evidence>
<evidence type="ECO:0000256" key="6">
    <source>
        <dbReference type="ARBA" id="ARBA00022771"/>
    </source>
</evidence>
<evidence type="ECO:0000259" key="11">
    <source>
        <dbReference type="Pfam" id="PF09740"/>
    </source>
</evidence>
<feature type="compositionally biased region" description="Basic and acidic residues" evidence="10">
    <location>
        <begin position="453"/>
        <end position="469"/>
    </location>
</feature>
<evidence type="ECO:0000256" key="8">
    <source>
        <dbReference type="ARBA" id="ARBA00023054"/>
    </source>
</evidence>
<feature type="region of interest" description="Disordered" evidence="10">
    <location>
        <begin position="294"/>
        <end position="341"/>
    </location>
</feature>
<gene>
    <name evidence="12" type="ORF">DPMN_163457</name>
</gene>
<evidence type="ECO:0000313" key="12">
    <source>
        <dbReference type="EMBL" id="KAH3785369.1"/>
    </source>
</evidence>
<keyword evidence="7" id="KW-0862">Zinc</keyword>
<dbReference type="GO" id="GO:0009411">
    <property type="term" value="P:response to UV"/>
    <property type="evidence" value="ECO:0007669"/>
    <property type="project" value="InterPro"/>
</dbReference>
<evidence type="ECO:0000256" key="9">
    <source>
        <dbReference type="ARBA" id="ARBA00023204"/>
    </source>
</evidence>
<feature type="compositionally biased region" description="Polar residues" evidence="10">
    <location>
        <begin position="509"/>
        <end position="524"/>
    </location>
</feature>
<protein>
    <recommendedName>
        <fullName evidence="11">UV-stimulated scaffold protein A C-terminal domain-containing protein</fullName>
    </recommendedName>
</protein>
<dbReference type="GO" id="GO:0008270">
    <property type="term" value="F:zinc ion binding"/>
    <property type="evidence" value="ECO:0007669"/>
    <property type="project" value="UniProtKB-KW"/>
</dbReference>
<proteinExistence type="inferred from homology"/>
<sequence>MAEELDETLCKQISGLVQILTTSGKPALNQEVMKKFKKLCRNSDGYVKYAFDIMMKQLHIKHSEVRLSVCQMIDELFSRSHVFRELLLENIHTYFELSTGLDKSLPLPPPKQVAKVMKENVLRNFYLWFEKYGPAYKKLALGYDFMKTCKKVDFDGISATVQQERELQADTDRKMEAIRCEKLQNAAKQWLESEAEIEICVTQVENGLELLLPKPDEFFIPVDVHEVTQSKQEVTSTETMTSSVDISSQNLSGSSACINKKAEHSEDISEINNSVVDSVSGTDSYCTNGMIKRLESDSQSQTATSHDSSPISTSAKYIEPDYPLGSDSENDSEGGVEDSSLGQQHGVFSRQFALTISIGGPENTTVQETEDNAAIIEGIQGQYRLIKNKYLPRVKTWLQTLMDHKGEAPNIQMLTAWRDRLETAVRKCVELEIKASRRNREDSETDDDDFEEVPDKCGYEEDIPEHVKLEAAMTSTGKQNGSKKRFKRKSAAEKKKLKQSAVKMLTPQPRISSTITYDVANDNSEAQEKPDDEAQEPSISQAGSLQDDKQSSSSASSHSTSHIGTTSSHMSDRKQSLFKKAPIVPFGIDIEHWENPDQIKAPSKVKYENAGRFWVPEREQDEGLESAGPSEEVASLTRRTFTYVGHLEPIKWKCRALLANGKLCERMDREKCPFHGRIIGRDKGGQPTEADDIERLSRERILKQIEEGFEDSDTDGAQGSKGKGKGKRTRKRKYPNLTDVREKETSRTRLEAKIFNRATLRKVSNALDSDALKKISEKFGNQFNYSLK</sequence>